<dbReference type="AlphaFoldDB" id="A0A9Q0DLU8"/>
<feature type="region of interest" description="Disordered" evidence="6">
    <location>
        <begin position="1"/>
        <end position="23"/>
    </location>
</feature>
<protein>
    <recommendedName>
        <fullName evidence="7">BHLH domain-containing protein</fullName>
    </recommendedName>
</protein>
<name>A0A9Q0DLU8_9TELE</name>
<dbReference type="GO" id="GO:0046983">
    <property type="term" value="F:protein dimerization activity"/>
    <property type="evidence" value="ECO:0007669"/>
    <property type="project" value="InterPro"/>
</dbReference>
<evidence type="ECO:0000313" key="9">
    <source>
        <dbReference type="Proteomes" id="UP001148018"/>
    </source>
</evidence>
<reference evidence="8" key="1">
    <citation type="submission" date="2022-07" db="EMBL/GenBank/DDBJ databases">
        <title>Chromosome-level genome of Muraenolepis orangiensis.</title>
        <authorList>
            <person name="Kim J."/>
        </authorList>
    </citation>
    <scope>NUCLEOTIDE SEQUENCE</scope>
    <source>
        <strain evidence="8">KU_S4_2022</strain>
        <tissue evidence="8">Muscle</tissue>
    </source>
</reference>
<dbReference type="CDD" id="cd11410">
    <property type="entry name" value="bHLH_O_HES"/>
    <property type="match status" value="1"/>
</dbReference>
<dbReference type="Proteomes" id="UP001148018">
    <property type="component" value="Unassembled WGS sequence"/>
</dbReference>
<evidence type="ECO:0000259" key="7">
    <source>
        <dbReference type="PROSITE" id="PS50888"/>
    </source>
</evidence>
<dbReference type="PROSITE" id="PS50888">
    <property type="entry name" value="BHLH"/>
    <property type="match status" value="1"/>
</dbReference>
<evidence type="ECO:0000256" key="2">
    <source>
        <dbReference type="ARBA" id="ARBA00022491"/>
    </source>
</evidence>
<evidence type="ECO:0000256" key="3">
    <source>
        <dbReference type="ARBA" id="ARBA00023015"/>
    </source>
</evidence>
<dbReference type="InterPro" id="IPR011598">
    <property type="entry name" value="bHLH_dom"/>
</dbReference>
<evidence type="ECO:0000256" key="5">
    <source>
        <dbReference type="ARBA" id="ARBA00023242"/>
    </source>
</evidence>
<keyword evidence="3" id="KW-0805">Transcription regulation</keyword>
<accession>A0A9Q0DLU8</accession>
<keyword evidence="9" id="KW-1185">Reference proteome</keyword>
<dbReference type="OrthoDB" id="6085656at2759"/>
<dbReference type="SMART" id="SM00353">
    <property type="entry name" value="HLH"/>
    <property type="match status" value="1"/>
</dbReference>
<comment type="subcellular location">
    <subcellularLocation>
        <location evidence="1">Nucleus</location>
    </subcellularLocation>
</comment>
<dbReference type="InterPro" id="IPR036638">
    <property type="entry name" value="HLH_DNA-bd_sf"/>
</dbReference>
<dbReference type="InterPro" id="IPR050370">
    <property type="entry name" value="HES_HEY"/>
</dbReference>
<dbReference type="PANTHER" id="PTHR10985">
    <property type="entry name" value="BASIC HELIX-LOOP-HELIX TRANSCRIPTION FACTOR, HES-RELATED"/>
    <property type="match status" value="1"/>
</dbReference>
<dbReference type="Pfam" id="PF00010">
    <property type="entry name" value="HLH"/>
    <property type="match status" value="1"/>
</dbReference>
<organism evidence="8 9">
    <name type="scientific">Muraenolepis orangiensis</name>
    <name type="common">Patagonian moray cod</name>
    <dbReference type="NCBI Taxonomy" id="630683"/>
    <lineage>
        <taxon>Eukaryota</taxon>
        <taxon>Metazoa</taxon>
        <taxon>Chordata</taxon>
        <taxon>Craniata</taxon>
        <taxon>Vertebrata</taxon>
        <taxon>Euteleostomi</taxon>
        <taxon>Actinopterygii</taxon>
        <taxon>Neopterygii</taxon>
        <taxon>Teleostei</taxon>
        <taxon>Neoteleostei</taxon>
        <taxon>Acanthomorphata</taxon>
        <taxon>Zeiogadaria</taxon>
        <taxon>Gadariae</taxon>
        <taxon>Gadiformes</taxon>
        <taxon>Muraenolepidoidei</taxon>
        <taxon>Muraenolepididae</taxon>
        <taxon>Muraenolepis</taxon>
    </lineage>
</organism>
<evidence type="ECO:0000313" key="8">
    <source>
        <dbReference type="EMBL" id="KAJ3590753.1"/>
    </source>
</evidence>
<evidence type="ECO:0000256" key="4">
    <source>
        <dbReference type="ARBA" id="ARBA00023163"/>
    </source>
</evidence>
<dbReference type="GO" id="GO:0005634">
    <property type="term" value="C:nucleus"/>
    <property type="evidence" value="ECO:0007669"/>
    <property type="project" value="UniProtKB-SubCell"/>
</dbReference>
<keyword evidence="5" id="KW-0539">Nucleus</keyword>
<feature type="domain" description="BHLH" evidence="7">
    <location>
        <begin position="19"/>
        <end position="73"/>
    </location>
</feature>
<evidence type="ECO:0000256" key="1">
    <source>
        <dbReference type="ARBA" id="ARBA00004123"/>
    </source>
</evidence>
<proteinExistence type="predicted"/>
<comment type="caution">
    <text evidence="8">The sequence shown here is derived from an EMBL/GenBank/DDBJ whole genome shotgun (WGS) entry which is preliminary data.</text>
</comment>
<feature type="region of interest" description="Disordered" evidence="6">
    <location>
        <begin position="82"/>
        <end position="105"/>
    </location>
</feature>
<keyword evidence="4" id="KW-0804">Transcription</keyword>
<dbReference type="SUPFAM" id="SSF47459">
    <property type="entry name" value="HLH, helix-loop-helix DNA-binding domain"/>
    <property type="match status" value="1"/>
</dbReference>
<evidence type="ECO:0000256" key="6">
    <source>
        <dbReference type="SAM" id="MobiDB-lite"/>
    </source>
</evidence>
<sequence length="114" mass="13047">MTAFSVAHNAGRPPSGEEERKLRKPVIERKRRERINHCLDQLKETVIGAFSLDQSKLEKADILEMTVNTCRTSRVINLMIPRSARRRSRSTARATSGASTSAQERALLEMWRPW</sequence>
<feature type="compositionally biased region" description="Low complexity" evidence="6">
    <location>
        <begin position="91"/>
        <end position="102"/>
    </location>
</feature>
<gene>
    <name evidence="8" type="ORF">NHX12_008702</name>
</gene>
<dbReference type="EMBL" id="JANIIK010000114">
    <property type="protein sequence ID" value="KAJ3590753.1"/>
    <property type="molecule type" value="Genomic_DNA"/>
</dbReference>
<keyword evidence="2" id="KW-0678">Repressor</keyword>
<dbReference type="Gene3D" id="4.10.280.10">
    <property type="entry name" value="Helix-loop-helix DNA-binding domain"/>
    <property type="match status" value="1"/>
</dbReference>